<dbReference type="Proteomes" id="UP000254879">
    <property type="component" value="Unassembled WGS sequence"/>
</dbReference>
<dbReference type="OrthoDB" id="2362276at2"/>
<dbReference type="EMBL" id="UGPG01000001">
    <property type="protein sequence ID" value="STY43583.1"/>
    <property type="molecule type" value="Genomic_DNA"/>
</dbReference>
<dbReference type="Pfam" id="PF11313">
    <property type="entry name" value="DUF3116"/>
    <property type="match status" value="1"/>
</dbReference>
<accession>A0A378MDG6</accession>
<dbReference type="InterPro" id="IPR021464">
    <property type="entry name" value="DUF3116"/>
</dbReference>
<sequence length="84" mass="10242">MWQPNQKQIQEVIRLVKDPNFAMPIFNYDSFDTFHVEMTKNELLQTAYWLEYNGYIERRPVMANNPKRYYLTEVGKLLERSIHE</sequence>
<evidence type="ECO:0000313" key="1">
    <source>
        <dbReference type="EMBL" id="STY43583.1"/>
    </source>
</evidence>
<gene>
    <name evidence="1" type="ORF">NCTC10815_00882</name>
</gene>
<name>A0A378MDG6_LISGR</name>
<protein>
    <submittedName>
        <fullName evidence="1">Protein of uncharacterized function (DUF3116)</fullName>
    </submittedName>
</protein>
<evidence type="ECO:0000313" key="2">
    <source>
        <dbReference type="Proteomes" id="UP000254879"/>
    </source>
</evidence>
<dbReference type="AlphaFoldDB" id="A0A378MDG6"/>
<dbReference type="RefSeq" id="WP_003755293.1">
    <property type="nucleotide sequence ID" value="NZ_CABKNG010000001.1"/>
</dbReference>
<proteinExistence type="predicted"/>
<reference evidence="1 2" key="1">
    <citation type="submission" date="2018-06" db="EMBL/GenBank/DDBJ databases">
        <authorList>
            <consortium name="Pathogen Informatics"/>
            <person name="Doyle S."/>
        </authorList>
    </citation>
    <scope>NUCLEOTIDE SEQUENCE [LARGE SCALE GENOMIC DNA]</scope>
    <source>
        <strain evidence="2">NCTC 10815</strain>
    </source>
</reference>
<organism evidence="1 2">
    <name type="scientific">Listeria grayi</name>
    <name type="common">Listeria murrayi</name>
    <dbReference type="NCBI Taxonomy" id="1641"/>
    <lineage>
        <taxon>Bacteria</taxon>
        <taxon>Bacillati</taxon>
        <taxon>Bacillota</taxon>
        <taxon>Bacilli</taxon>
        <taxon>Bacillales</taxon>
        <taxon>Listeriaceae</taxon>
        <taxon>Listeria</taxon>
    </lineage>
</organism>